<dbReference type="Proteomes" id="UP000887577">
    <property type="component" value="Unplaced"/>
</dbReference>
<evidence type="ECO:0000313" key="2">
    <source>
        <dbReference type="WBParaSite" id="PSU_v2.g17913.t1"/>
    </source>
</evidence>
<dbReference type="AlphaFoldDB" id="A0A914YKR3"/>
<accession>A0A914YKR3</accession>
<dbReference type="WBParaSite" id="PSU_v2.g17913.t1">
    <property type="protein sequence ID" value="PSU_v2.g17913.t1"/>
    <property type="gene ID" value="PSU_v2.g17913"/>
</dbReference>
<name>A0A914YKR3_9BILA</name>
<proteinExistence type="predicted"/>
<evidence type="ECO:0000313" key="1">
    <source>
        <dbReference type="Proteomes" id="UP000887577"/>
    </source>
</evidence>
<sequence length="195" mass="22602">MMFQFLKLVKSEDYGIGTFAERIEEYVERFGHEIDEEQIIYSSFGLLSDAEKDVIIDKSNKILAILKPYIDKRFEIGILTDVIDARSDVVNPEDVKKLGIAAIPSTSHSVSLFYHHRLFLTDIMSTLSSPPTKLSEWEKLIDKWIKIIDILVSNEYPCSIEEHIHGQRIIDRITETCFEYLNSLFTKLGKFFTIF</sequence>
<reference evidence="2" key="1">
    <citation type="submission" date="2022-11" db="UniProtKB">
        <authorList>
            <consortium name="WormBaseParasite"/>
        </authorList>
    </citation>
    <scope>IDENTIFICATION</scope>
</reference>
<organism evidence="1 2">
    <name type="scientific">Panagrolaimus superbus</name>
    <dbReference type="NCBI Taxonomy" id="310955"/>
    <lineage>
        <taxon>Eukaryota</taxon>
        <taxon>Metazoa</taxon>
        <taxon>Ecdysozoa</taxon>
        <taxon>Nematoda</taxon>
        <taxon>Chromadorea</taxon>
        <taxon>Rhabditida</taxon>
        <taxon>Tylenchina</taxon>
        <taxon>Panagrolaimomorpha</taxon>
        <taxon>Panagrolaimoidea</taxon>
        <taxon>Panagrolaimidae</taxon>
        <taxon>Panagrolaimus</taxon>
    </lineage>
</organism>
<protein>
    <submittedName>
        <fullName evidence="2">Uncharacterized protein</fullName>
    </submittedName>
</protein>
<keyword evidence="1" id="KW-1185">Reference proteome</keyword>